<keyword evidence="2" id="KW-0812">Transmembrane</keyword>
<keyword evidence="4" id="KW-1185">Reference proteome</keyword>
<dbReference type="HOGENOM" id="CLU_733984_0_0_1"/>
<dbReference type="AlphaFoldDB" id="A0A084AX90"/>
<feature type="region of interest" description="Disordered" evidence="1">
    <location>
        <begin position="184"/>
        <end position="263"/>
    </location>
</feature>
<dbReference type="OrthoDB" id="3499003at2759"/>
<reference evidence="3 4" key="1">
    <citation type="journal article" date="2014" name="BMC Genomics">
        <title>Comparative genome sequencing reveals chemotype-specific gene clusters in the toxigenic black mold Stachybotrys.</title>
        <authorList>
            <person name="Semeiks J."/>
            <person name="Borek D."/>
            <person name="Otwinowski Z."/>
            <person name="Grishin N.V."/>
        </authorList>
    </citation>
    <scope>NUCLEOTIDE SEQUENCE [LARGE SCALE GENOMIC DNA]</scope>
    <source>
        <strain evidence="4">CBS 109288 / IBT 7711</strain>
    </source>
</reference>
<proteinExistence type="predicted"/>
<protein>
    <recommendedName>
        <fullName evidence="5">Apple domain-containing protein</fullName>
    </recommendedName>
</protein>
<name>A0A084AX90_STACB</name>
<evidence type="ECO:0000256" key="2">
    <source>
        <dbReference type="SAM" id="Phobius"/>
    </source>
</evidence>
<evidence type="ECO:0008006" key="5">
    <source>
        <dbReference type="Google" id="ProtNLM"/>
    </source>
</evidence>
<gene>
    <name evidence="3" type="ORF">S7711_11036</name>
</gene>
<organism evidence="3 4">
    <name type="scientific">Stachybotrys chartarum (strain CBS 109288 / IBT 7711)</name>
    <name type="common">Toxic black mold</name>
    <name type="synonym">Stilbospora chartarum</name>
    <dbReference type="NCBI Taxonomy" id="1280523"/>
    <lineage>
        <taxon>Eukaryota</taxon>
        <taxon>Fungi</taxon>
        <taxon>Dikarya</taxon>
        <taxon>Ascomycota</taxon>
        <taxon>Pezizomycotina</taxon>
        <taxon>Sordariomycetes</taxon>
        <taxon>Hypocreomycetidae</taxon>
        <taxon>Hypocreales</taxon>
        <taxon>Stachybotryaceae</taxon>
        <taxon>Stachybotrys</taxon>
    </lineage>
</organism>
<keyword evidence="2" id="KW-0472">Membrane</keyword>
<evidence type="ECO:0000313" key="4">
    <source>
        <dbReference type="Proteomes" id="UP000028045"/>
    </source>
</evidence>
<evidence type="ECO:0000313" key="3">
    <source>
        <dbReference type="EMBL" id="KEY69919.1"/>
    </source>
</evidence>
<evidence type="ECO:0000256" key="1">
    <source>
        <dbReference type="SAM" id="MobiDB-lite"/>
    </source>
</evidence>
<dbReference type="Proteomes" id="UP000028045">
    <property type="component" value="Unassembled WGS sequence"/>
</dbReference>
<feature type="compositionally biased region" description="Low complexity" evidence="1">
    <location>
        <begin position="201"/>
        <end position="262"/>
    </location>
</feature>
<keyword evidence="2" id="KW-1133">Transmembrane helix</keyword>
<feature type="transmembrane region" description="Helical" evidence="2">
    <location>
        <begin position="121"/>
        <end position="148"/>
    </location>
</feature>
<sequence>MDDAASKLPRFQRSSVVAPLEVRVEDGLQVVPADGLQLRPSSGLQVKPSDSPCVIYDDGPEVYYATPPTLHHAMSEEKMTPLVDLSSTASSPVDQIKAFGDAPEAWTGKRRDERVCGLRRGIFWTLVGLFVFLVLLCLGVGVGVGVYLNQPSGPAEPLSSNEPSTTASIFTELQVSTIFTTEPTSLQTTNTLASSTSRPASSIPPTTTETSSSPSTSQTRSEPSSMTIQTTLLTQIATSSEPRPETTSTSTRPAQTTTSSTSINTAPWAAATFSPSARACPEIHNTLYRAKGSNRVFWRRCGIDYGGEGEADVFGEGTFRSLQDCVDFCATLDGCEGASWGPHSDDPDQTCYLKTNLVRFHVTTIPEWSFAMLIPED</sequence>
<dbReference type="EMBL" id="KL648503">
    <property type="protein sequence ID" value="KEY69919.1"/>
    <property type="molecule type" value="Genomic_DNA"/>
</dbReference>
<accession>A0A084AX90</accession>
<feature type="compositionally biased region" description="Polar residues" evidence="1">
    <location>
        <begin position="184"/>
        <end position="200"/>
    </location>
</feature>